<dbReference type="PROSITE" id="PS50931">
    <property type="entry name" value="HTH_LYSR"/>
    <property type="match status" value="1"/>
</dbReference>
<dbReference type="InterPro" id="IPR050950">
    <property type="entry name" value="HTH-type_LysR_regulators"/>
</dbReference>
<dbReference type="Gene3D" id="3.40.190.290">
    <property type="match status" value="1"/>
</dbReference>
<dbReference type="Proteomes" id="UP000247515">
    <property type="component" value="Unassembled WGS sequence"/>
</dbReference>
<evidence type="ECO:0000313" key="7">
    <source>
        <dbReference type="EMBL" id="PXX10838.1"/>
    </source>
</evidence>
<accession>A0ABX5MIU6</accession>
<dbReference type="InterPro" id="IPR005119">
    <property type="entry name" value="LysR_subst-bd"/>
</dbReference>
<dbReference type="PANTHER" id="PTHR30419:SF8">
    <property type="entry name" value="NITROGEN ASSIMILATION TRANSCRIPTIONAL ACTIVATOR-RELATED"/>
    <property type="match status" value="1"/>
</dbReference>
<proteinExistence type="inferred from homology"/>
<dbReference type="InterPro" id="IPR036390">
    <property type="entry name" value="WH_DNA-bd_sf"/>
</dbReference>
<feature type="domain" description="HTH lysR-type" evidence="6">
    <location>
        <begin position="43"/>
        <end position="100"/>
    </location>
</feature>
<evidence type="ECO:0000313" key="8">
    <source>
        <dbReference type="Proteomes" id="UP000247515"/>
    </source>
</evidence>
<dbReference type="Pfam" id="PF03466">
    <property type="entry name" value="LysR_substrate"/>
    <property type="match status" value="1"/>
</dbReference>
<keyword evidence="2" id="KW-0805">Transcription regulation</keyword>
<sequence length="344" mass="37664">MRGASGLAMVSGRRDLDNSNRAPPLLPHKQRTTFDPVITMRQLNHQRLRYFHAVLDHGSIRGAADNLNTSPSVITRQIRILEDELGATLFDRSAKGVRPTDAAAHLLDFVESCRSQQEKLEAQLSALRGLQQGRIRLAVSEGFVDTLTDAVLRPFCARYPSLTIELSVLGRDGVIEEVASSRAHIGLAYNPPPHPLIHSLASSNQPVVLLLRNEHPLAKAHTVAHVHDLRAYPLALMPESFGIGHAVRMVELAEGIEIPAAITSNSVAALKRMVTVENFVTLIGEFAAQAEVARGEMTTVPIEHSIFQSTRARLLVKSNRALAPGPAALLDWIRERLPVFAPVH</sequence>
<organism evidence="7 8">
    <name type="scientific">Paraburkholderia tropica</name>
    <dbReference type="NCBI Taxonomy" id="92647"/>
    <lineage>
        <taxon>Bacteria</taxon>
        <taxon>Pseudomonadati</taxon>
        <taxon>Pseudomonadota</taxon>
        <taxon>Betaproteobacteria</taxon>
        <taxon>Burkholderiales</taxon>
        <taxon>Burkholderiaceae</taxon>
        <taxon>Paraburkholderia</taxon>
    </lineage>
</organism>
<dbReference type="InterPro" id="IPR000847">
    <property type="entry name" value="LysR_HTH_N"/>
</dbReference>
<evidence type="ECO:0000256" key="3">
    <source>
        <dbReference type="ARBA" id="ARBA00023125"/>
    </source>
</evidence>
<name>A0ABX5MIU6_9BURK</name>
<comment type="similarity">
    <text evidence="1">Belongs to the LysR transcriptional regulatory family.</text>
</comment>
<dbReference type="SUPFAM" id="SSF46785">
    <property type="entry name" value="Winged helix' DNA-binding domain"/>
    <property type="match status" value="1"/>
</dbReference>
<evidence type="ECO:0000259" key="6">
    <source>
        <dbReference type="PROSITE" id="PS50931"/>
    </source>
</evidence>
<evidence type="ECO:0000256" key="5">
    <source>
        <dbReference type="SAM" id="MobiDB-lite"/>
    </source>
</evidence>
<evidence type="ECO:0000256" key="4">
    <source>
        <dbReference type="ARBA" id="ARBA00023163"/>
    </source>
</evidence>
<dbReference type="PANTHER" id="PTHR30419">
    <property type="entry name" value="HTH-TYPE TRANSCRIPTIONAL REGULATOR YBHD"/>
    <property type="match status" value="1"/>
</dbReference>
<keyword evidence="8" id="KW-1185">Reference proteome</keyword>
<gene>
    <name evidence="7" type="ORF">C7400_120107</name>
</gene>
<dbReference type="InterPro" id="IPR036388">
    <property type="entry name" value="WH-like_DNA-bd_sf"/>
</dbReference>
<keyword evidence="4" id="KW-0804">Transcription</keyword>
<evidence type="ECO:0000256" key="2">
    <source>
        <dbReference type="ARBA" id="ARBA00023015"/>
    </source>
</evidence>
<feature type="region of interest" description="Disordered" evidence="5">
    <location>
        <begin position="1"/>
        <end position="29"/>
    </location>
</feature>
<evidence type="ECO:0000256" key="1">
    <source>
        <dbReference type="ARBA" id="ARBA00009437"/>
    </source>
</evidence>
<dbReference type="EMBL" id="QJJV01000020">
    <property type="protein sequence ID" value="PXX10838.1"/>
    <property type="molecule type" value="Genomic_DNA"/>
</dbReference>
<protein>
    <submittedName>
        <fullName evidence="7">LysR family transcriptional regulator</fullName>
    </submittedName>
</protein>
<comment type="caution">
    <text evidence="7">The sequence shown here is derived from an EMBL/GenBank/DDBJ whole genome shotgun (WGS) entry which is preliminary data.</text>
</comment>
<dbReference type="Gene3D" id="1.10.10.10">
    <property type="entry name" value="Winged helix-like DNA-binding domain superfamily/Winged helix DNA-binding domain"/>
    <property type="match status" value="1"/>
</dbReference>
<reference evidence="7 8" key="1">
    <citation type="submission" date="2018-05" db="EMBL/GenBank/DDBJ databases">
        <title>Genomic Encyclopedia of Type Strains, Phase IV (KMG-V): Genome sequencing to study the core and pangenomes of soil and plant-associated prokaryotes.</title>
        <authorList>
            <person name="Whitman W."/>
        </authorList>
    </citation>
    <scope>NUCLEOTIDE SEQUENCE [LARGE SCALE GENOMIC DNA]</scope>
    <source>
        <strain evidence="7 8">SIr-6563</strain>
    </source>
</reference>
<dbReference type="SUPFAM" id="SSF53850">
    <property type="entry name" value="Periplasmic binding protein-like II"/>
    <property type="match status" value="1"/>
</dbReference>
<keyword evidence="3" id="KW-0238">DNA-binding</keyword>
<dbReference type="Pfam" id="PF00126">
    <property type="entry name" value="HTH_1"/>
    <property type="match status" value="1"/>
</dbReference>